<evidence type="ECO:0000256" key="1">
    <source>
        <dbReference type="ARBA" id="ARBA00001947"/>
    </source>
</evidence>
<sequence>MDKIKIHVLHCGEVQVDKALPFHEETLNPVAYTGLFRSNKNQIKLPVSAYLIEHPKGKILIDTGWHTDIRNNQQQYLGKFHYMINKGFLPKNKAIDEQLLLMGIKPKDIDYVVLTHLHSDHVSGLKLVKEAKNILVSKEELEDARKDKLRYIHHMWEGINFQTFEMVKSKYGPNNLSFDLFGDESVVFVSVPGHTKGLIATLIQNSSKFVLLTSDCGYAKKSWEKMILPGVSINKKQLIKSLEWEREMSEKSNCVEIIANHDRNVKPHTIIL</sequence>
<dbReference type="InterPro" id="IPR051013">
    <property type="entry name" value="MBL_superfamily_lactonases"/>
</dbReference>
<dbReference type="Gene3D" id="3.60.15.10">
    <property type="entry name" value="Ribonuclease Z/Hydroxyacylglutathione hydrolase-like"/>
    <property type="match status" value="1"/>
</dbReference>
<keyword evidence="8" id="KW-1185">Reference proteome</keyword>
<dbReference type="RefSeq" id="WP_055258985.1">
    <property type="nucleotide sequence ID" value="NZ_CABIXL010000004.1"/>
</dbReference>
<dbReference type="CDD" id="cd07729">
    <property type="entry name" value="AHL_lactonase_MBL-fold"/>
    <property type="match status" value="1"/>
</dbReference>
<dbReference type="Proteomes" id="UP000095488">
    <property type="component" value="Unassembled WGS sequence"/>
</dbReference>
<dbReference type="SMART" id="SM00849">
    <property type="entry name" value="Lactamase_B"/>
    <property type="match status" value="1"/>
</dbReference>
<evidence type="ECO:0000256" key="5">
    <source>
        <dbReference type="ARBA" id="ARBA00022833"/>
    </source>
</evidence>
<feature type="domain" description="Metallo-beta-lactamase" evidence="6">
    <location>
        <begin position="46"/>
        <end position="261"/>
    </location>
</feature>
<comment type="cofactor">
    <cofactor evidence="1">
        <name>Zn(2+)</name>
        <dbReference type="ChEBI" id="CHEBI:29105"/>
    </cofactor>
</comment>
<dbReference type="PANTHER" id="PTHR42978:SF2">
    <property type="entry name" value="102 KBASES UNSTABLE REGION: FROM 1 TO 119443"/>
    <property type="match status" value="1"/>
</dbReference>
<comment type="caution">
    <text evidence="7">The sequence shown here is derived from an EMBL/GenBank/DDBJ whole genome shotgun (WGS) entry which is preliminary data.</text>
</comment>
<comment type="similarity">
    <text evidence="2">Belongs to the metallo-beta-lactamase superfamily.</text>
</comment>
<evidence type="ECO:0000256" key="3">
    <source>
        <dbReference type="ARBA" id="ARBA00022723"/>
    </source>
</evidence>
<organism evidence="7 8">
    <name type="scientific">Sarcina ventriculi</name>
    <name type="common">Clostridium ventriculi</name>
    <dbReference type="NCBI Taxonomy" id="1267"/>
    <lineage>
        <taxon>Bacteria</taxon>
        <taxon>Bacillati</taxon>
        <taxon>Bacillota</taxon>
        <taxon>Clostridia</taxon>
        <taxon>Eubacteriales</taxon>
        <taxon>Clostridiaceae</taxon>
        <taxon>Sarcina</taxon>
    </lineage>
</organism>
<protein>
    <submittedName>
        <fullName evidence="7">N-acyl homoserine lactonase AttM</fullName>
        <ecNumber evidence="7">3.1.1.81</ecNumber>
    </submittedName>
</protein>
<dbReference type="InterPro" id="IPR001279">
    <property type="entry name" value="Metallo-B-lactamas"/>
</dbReference>
<dbReference type="EMBL" id="CYZR01000004">
    <property type="protein sequence ID" value="CUN91290.1"/>
    <property type="molecule type" value="Genomic_DNA"/>
</dbReference>
<dbReference type="Pfam" id="PF00753">
    <property type="entry name" value="Lactamase_B"/>
    <property type="match status" value="1"/>
</dbReference>
<keyword evidence="4 7" id="KW-0378">Hydrolase</keyword>
<dbReference type="InterPro" id="IPR036866">
    <property type="entry name" value="RibonucZ/Hydroxyglut_hydro"/>
</dbReference>
<evidence type="ECO:0000259" key="6">
    <source>
        <dbReference type="SMART" id="SM00849"/>
    </source>
</evidence>
<dbReference type="GO" id="GO:0102007">
    <property type="term" value="F:acyl-L-homoserine-lactone lactonohydrolase activity"/>
    <property type="evidence" value="ECO:0007669"/>
    <property type="project" value="UniProtKB-EC"/>
</dbReference>
<dbReference type="SUPFAM" id="SSF56281">
    <property type="entry name" value="Metallo-hydrolase/oxidoreductase"/>
    <property type="match status" value="1"/>
</dbReference>
<gene>
    <name evidence="7" type="primary">attM</name>
    <name evidence="7" type="ORF">ERS852473_01405</name>
</gene>
<keyword evidence="3" id="KW-0479">Metal-binding</keyword>
<dbReference type="EC" id="3.1.1.81" evidence="7"/>
<proteinExistence type="inferred from homology"/>
<evidence type="ECO:0000256" key="2">
    <source>
        <dbReference type="ARBA" id="ARBA00007749"/>
    </source>
</evidence>
<dbReference type="PANTHER" id="PTHR42978">
    <property type="entry name" value="QUORUM-QUENCHING LACTONASE YTNP-RELATED-RELATED"/>
    <property type="match status" value="1"/>
</dbReference>
<evidence type="ECO:0000256" key="4">
    <source>
        <dbReference type="ARBA" id="ARBA00022801"/>
    </source>
</evidence>
<evidence type="ECO:0000313" key="7">
    <source>
        <dbReference type="EMBL" id="CUN91290.1"/>
    </source>
</evidence>
<evidence type="ECO:0000313" key="8">
    <source>
        <dbReference type="Proteomes" id="UP000095488"/>
    </source>
</evidence>
<accession>A0ABM9URD7</accession>
<keyword evidence="5" id="KW-0862">Zinc</keyword>
<name>A0ABM9URD7_SARVE</name>
<reference evidence="7 8" key="1">
    <citation type="submission" date="2015-09" db="EMBL/GenBank/DDBJ databases">
        <authorList>
            <consortium name="Pathogen Informatics"/>
        </authorList>
    </citation>
    <scope>NUCLEOTIDE SEQUENCE [LARGE SCALE GENOMIC DNA]</scope>
    <source>
        <strain evidence="7 8">2789STDY5834858</strain>
    </source>
</reference>